<feature type="region of interest" description="Disordered" evidence="6">
    <location>
        <begin position="572"/>
        <end position="600"/>
    </location>
</feature>
<dbReference type="InterPro" id="IPR025103">
    <property type="entry name" value="DUF4011"/>
</dbReference>
<dbReference type="Pfam" id="PF13086">
    <property type="entry name" value="AAA_11"/>
    <property type="match status" value="1"/>
</dbReference>
<dbReference type="PANTHER" id="PTHR43788">
    <property type="entry name" value="DNA2/NAM7 HELICASE FAMILY MEMBER"/>
    <property type="match status" value="1"/>
</dbReference>
<dbReference type="EMBL" id="JAAEDL010000036">
    <property type="protein sequence ID" value="MBR0683629.1"/>
    <property type="molecule type" value="Genomic_DNA"/>
</dbReference>
<dbReference type="Gene3D" id="3.40.960.10">
    <property type="entry name" value="VSR Endonuclease"/>
    <property type="match status" value="1"/>
</dbReference>
<dbReference type="InterPro" id="IPR050534">
    <property type="entry name" value="Coronavir_polyprotein_1ab"/>
</dbReference>
<evidence type="ECO:0000259" key="10">
    <source>
        <dbReference type="Pfam" id="PF18741"/>
    </source>
</evidence>
<dbReference type="FunFam" id="3.40.960.10:FF:000002">
    <property type="entry name" value="DNA helicase related protein"/>
    <property type="match status" value="1"/>
</dbReference>
<dbReference type="Gene3D" id="3.40.50.300">
    <property type="entry name" value="P-loop containing nucleotide triphosphate hydrolases"/>
    <property type="match status" value="3"/>
</dbReference>
<protein>
    <submittedName>
        <fullName evidence="11">DUF3320 domain-containing protein</fullName>
    </submittedName>
</protein>
<dbReference type="InterPro" id="IPR027417">
    <property type="entry name" value="P-loop_NTPase"/>
</dbReference>
<keyword evidence="3" id="KW-0378">Hydrolase</keyword>
<name>A0A9X9XIU3_9PROT</name>
<sequence>MDDLDLKLDGAWLGSLTESVRGSVSFTARSGERCVAEVTQDVRFLAHNEWGGNGSIPDLLAAFVEPNDPAVAIILRKASDLLRAQGKPDSLEGYQATSKQRLWEQAAAVWSAVCSLDIRYVNPPPSFETEGQRVRPPRQIMEERLGTCLDLTVLFAACLEHAGFRPLIVLTKGHAFAGVWLSKHDFGASVADDAPSLRTRLALNDVLLFETTLCTQAPAPGFKRACAAGAEKVAAGHDSEFEGVIDVHRARQRRIRPLGAPTGGYARGITGSAGDAAPIEVGPPPIEDAPPLRDDDVPEADPPPATAADRLARWRKRLLDLSGRNRLLNLRLGGRQALAIDCNDPARLEDMLADMRGSAKPPPIRFRPWPDLMAGGDPRSARLHRDRLNEEANQAYARDALAKRELLVALEEEKLQASLTEVFRTARASQQEGGSNTLYLTIGALLWKPKGKDKPYRAPLILVPVVLERPSVKSGFQLRAHDDETRINATLLEMLKQEYGVQMPDLEVAPEDGSGLDVRAILDAFRRKVRDIAGWEVTDEVALTNLSFTKYLMWKDLADRADALRESEVARRLMDGPSDGDTGPDGAVTGSGRTDAAGHAGAALDDEPDLLGLACPMEADSSQLRAVAAAARGESYVLIGPPGTGKSQTITNIIANALAQGRSVLFVAEKRAALEVVQRRLRQVGLDDFCLDLFSSKASKMAVLEQLNRAQQAREAFDHSAWASAGQEATALRAELNGYVRELHRKGRNGWTPYRAIGVMLRAETGGVPEVALSWPSPDTHDAGDYQRLVEAIEDAAATLARLGETGTCAALTGIGASDWSPTWQANLVEAARRAVAALGRLQAALPGALRALALPSDTPLTHQAVDGIDGLARLLLDPAAPDAAWALGEAAREARAALQAAAAIARDHADLARKLDAEWNASVATLPLAAMLVEWREASGRWWLKRRSAQKAIRGKLAAATTRVPEDPSGDLQRLIAMQAKVTELAPHAAFLEPLLGRRWRGLQSDFAGIEASLDKGLAIRSAVAACAADPAALLVLRDHVRRLLSEGADLLGEAGAVAAPLRHLTEVMAEVRAALAALAPLCGGDPALVVADGEADWAGALGSHFAGWAASASHLRDWCAWRGVVQRAEGLGLSPLLAAMEGGLLAPADARRAFEANYARWWITVAADDLPRLRGFVAATHEKRIERFRDLDRRMLELSARVARVRITEAMPGGSERQASPEFAVLTRELAKRQRHLPVRQLITRMPQAIRRLTPCLMMSPLSVAQYLPADAAQFDLVIFDEASQIPTWDAIGAVGRGRQVIVVGDPKQLPPTRFFERAIPDAPDGSGEDGKIELETEDLESILDECLGAGIRSVELTWHYRSRHEGLIAFSNHQYYGGRLVTFPSPVVKDTAVSFRHVADGVYARAGARTNQAEARAVVAEVVWRLRQMGDGRPEHSIGIVTFNAEQQSLIENLLDEARREDPSLERFFSDDLDEPVLVKNLEGVQGEERDVIIFSLTYGPDVTGRVAMNFGPLNQSGGERRLNVAVTRAREALLVFGSLRPEHIDLARTSATGVAHLKQFLTFAEHGARAFATTSTGPLGDFESPFEAAVAERLRARGWTVHPQIGVSGFRVDLGIVDPDAPGAFLAGIECDGATYHRSASARDRDRLRQAVLEGLGWRVQRIWSTDWWTNAERETHRVHLALVELLEAKRNAARAAAERVQSEAAATSQEPGEVAAKDTGTEEEAGLAKSRPESAADEPSQDNGGHAEPIPAVPQEVLSQLDPAKFYEDDYRTRLASLVQVLLAAEGPMRDEVLAQRVARAHGFQRTGRRIREAVYAALPAGVRTTTEGEAVFLWPPNVKPEDWSTFRDPPPGQYRDPVEIPMEELRVLARRMLMRGGPDEEVVTAMRDAIGMRQMREASRQRCLAALVAVRQGITR</sequence>
<comment type="similarity">
    <text evidence="1">Belongs to the DNA2/NAM7 helicase family.</text>
</comment>
<evidence type="ECO:0000256" key="2">
    <source>
        <dbReference type="ARBA" id="ARBA00022741"/>
    </source>
</evidence>
<proteinExistence type="inferred from homology"/>
<dbReference type="InterPro" id="IPR047187">
    <property type="entry name" value="SF1_C_Upf1"/>
</dbReference>
<evidence type="ECO:0000259" key="9">
    <source>
        <dbReference type="Pfam" id="PF13087"/>
    </source>
</evidence>
<organism evidence="11 12">
    <name type="scientific">Neoroseomonas eburnea</name>
    <dbReference type="NCBI Taxonomy" id="1346889"/>
    <lineage>
        <taxon>Bacteria</taxon>
        <taxon>Pseudomonadati</taxon>
        <taxon>Pseudomonadota</taxon>
        <taxon>Alphaproteobacteria</taxon>
        <taxon>Acetobacterales</taxon>
        <taxon>Acetobacteraceae</taxon>
        <taxon>Neoroseomonas</taxon>
    </lineage>
</organism>
<dbReference type="CDD" id="cd18808">
    <property type="entry name" value="SF1_C_Upf1"/>
    <property type="match status" value="1"/>
</dbReference>
<feature type="compositionally biased region" description="Low complexity" evidence="6">
    <location>
        <begin position="575"/>
        <end position="586"/>
    </location>
</feature>
<dbReference type="Proteomes" id="UP001138709">
    <property type="component" value="Unassembled WGS sequence"/>
</dbReference>
<dbReference type="InterPro" id="IPR041677">
    <property type="entry name" value="DNA2/NAM7_AAA_11"/>
</dbReference>
<accession>A0A9X9XIU3</accession>
<dbReference type="RefSeq" id="WP_211849191.1">
    <property type="nucleotide sequence ID" value="NZ_JAAEDL010000036.1"/>
</dbReference>
<evidence type="ECO:0000256" key="3">
    <source>
        <dbReference type="ARBA" id="ARBA00022801"/>
    </source>
</evidence>
<feature type="domain" description="DNA2/NAM7 helicase-like C-terminal" evidence="9">
    <location>
        <begin position="1344"/>
        <end position="1542"/>
    </location>
</feature>
<reference evidence="11" key="2">
    <citation type="journal article" date="2021" name="Syst. Appl. Microbiol.">
        <title>Roseomonas hellenica sp. nov., isolated from roots of wild-growing Alkanna tinctoria.</title>
        <authorList>
            <person name="Rat A."/>
            <person name="Naranjo H.D."/>
            <person name="Lebbe L."/>
            <person name="Cnockaert M."/>
            <person name="Krigas N."/>
            <person name="Grigoriadou K."/>
            <person name="Maloupa E."/>
            <person name="Willems A."/>
        </authorList>
    </citation>
    <scope>NUCLEOTIDE SEQUENCE</scope>
    <source>
        <strain evidence="11">LMG 31228</strain>
    </source>
</reference>
<dbReference type="PANTHER" id="PTHR43788:SF8">
    <property type="entry name" value="DNA-BINDING PROTEIN SMUBP-2"/>
    <property type="match status" value="1"/>
</dbReference>
<dbReference type="Pfam" id="PF18741">
    <property type="entry name" value="MTES_1575"/>
    <property type="match status" value="1"/>
</dbReference>
<keyword evidence="2" id="KW-0547">Nucleotide-binding</keyword>
<evidence type="ECO:0000256" key="1">
    <source>
        <dbReference type="ARBA" id="ARBA00007913"/>
    </source>
</evidence>
<feature type="domain" description="Restriction endonuclease type II-like" evidence="10">
    <location>
        <begin position="1590"/>
        <end position="1686"/>
    </location>
</feature>
<dbReference type="FunFam" id="3.40.50.300:FF:002063">
    <property type="entry name" value="DNA helicase related protein"/>
    <property type="match status" value="1"/>
</dbReference>
<dbReference type="InterPro" id="IPR049468">
    <property type="entry name" value="Restrct_endonuc-II-like_dom"/>
</dbReference>
<dbReference type="Pfam" id="PF13087">
    <property type="entry name" value="AAA_12"/>
    <property type="match status" value="1"/>
</dbReference>
<evidence type="ECO:0000256" key="5">
    <source>
        <dbReference type="ARBA" id="ARBA00022840"/>
    </source>
</evidence>
<reference evidence="11" key="1">
    <citation type="submission" date="2020-01" db="EMBL/GenBank/DDBJ databases">
        <authorList>
            <person name="Rat A."/>
        </authorList>
    </citation>
    <scope>NUCLEOTIDE SEQUENCE</scope>
    <source>
        <strain evidence="11">LMG 31228</strain>
    </source>
</reference>
<evidence type="ECO:0000259" key="7">
    <source>
        <dbReference type="Pfam" id="PF11784"/>
    </source>
</evidence>
<dbReference type="SUPFAM" id="SSF52980">
    <property type="entry name" value="Restriction endonuclease-like"/>
    <property type="match status" value="1"/>
</dbReference>
<dbReference type="Pfam" id="PF13195">
    <property type="entry name" value="DUF4011"/>
    <property type="match status" value="1"/>
</dbReference>
<dbReference type="Pfam" id="PF11784">
    <property type="entry name" value="DUF3320"/>
    <property type="match status" value="1"/>
</dbReference>
<dbReference type="InterPro" id="IPR021754">
    <property type="entry name" value="DUF3320"/>
</dbReference>
<keyword evidence="5" id="KW-0067">ATP-binding</keyword>
<dbReference type="InterPro" id="IPR041679">
    <property type="entry name" value="DNA2/NAM7-like_C"/>
</dbReference>
<dbReference type="GO" id="GO:0043139">
    <property type="term" value="F:5'-3' DNA helicase activity"/>
    <property type="evidence" value="ECO:0007669"/>
    <property type="project" value="TreeGrafter"/>
</dbReference>
<comment type="caution">
    <text evidence="11">The sequence shown here is derived from an EMBL/GenBank/DDBJ whole genome shotgun (WGS) entry which is preliminary data.</text>
</comment>
<dbReference type="Gene3D" id="3.10.620.30">
    <property type="match status" value="1"/>
</dbReference>
<dbReference type="GO" id="GO:0016787">
    <property type="term" value="F:hydrolase activity"/>
    <property type="evidence" value="ECO:0007669"/>
    <property type="project" value="UniProtKB-KW"/>
</dbReference>
<gene>
    <name evidence="11" type="ORF">GXW74_24325</name>
</gene>
<feature type="region of interest" description="Disordered" evidence="6">
    <location>
        <begin position="1704"/>
        <end position="1756"/>
    </location>
</feature>
<dbReference type="SUPFAM" id="SSF52540">
    <property type="entry name" value="P-loop containing nucleoside triphosphate hydrolases"/>
    <property type="match status" value="1"/>
</dbReference>
<evidence type="ECO:0000256" key="4">
    <source>
        <dbReference type="ARBA" id="ARBA00022806"/>
    </source>
</evidence>
<feature type="domain" description="DNA2/NAM7 helicase helicase" evidence="8">
    <location>
        <begin position="1273"/>
        <end position="1315"/>
    </location>
</feature>
<dbReference type="GO" id="GO:0005524">
    <property type="term" value="F:ATP binding"/>
    <property type="evidence" value="ECO:0007669"/>
    <property type="project" value="UniProtKB-KW"/>
</dbReference>
<feature type="region of interest" description="Disordered" evidence="6">
    <location>
        <begin position="273"/>
        <end position="306"/>
    </location>
</feature>
<evidence type="ECO:0000256" key="6">
    <source>
        <dbReference type="SAM" id="MobiDB-lite"/>
    </source>
</evidence>
<evidence type="ECO:0000313" key="11">
    <source>
        <dbReference type="EMBL" id="MBR0683629.1"/>
    </source>
</evidence>
<keyword evidence="12" id="KW-1185">Reference proteome</keyword>
<evidence type="ECO:0000313" key="12">
    <source>
        <dbReference type="Proteomes" id="UP001138709"/>
    </source>
</evidence>
<evidence type="ECO:0000259" key="8">
    <source>
        <dbReference type="Pfam" id="PF13086"/>
    </source>
</evidence>
<feature type="domain" description="DUF3320" evidence="7">
    <location>
        <begin position="1770"/>
        <end position="1818"/>
    </location>
</feature>
<dbReference type="InterPro" id="IPR011335">
    <property type="entry name" value="Restrct_endonuc-II-like"/>
</dbReference>
<keyword evidence="4" id="KW-0347">Helicase</keyword>